<evidence type="ECO:0000256" key="1">
    <source>
        <dbReference type="SAM" id="Phobius"/>
    </source>
</evidence>
<dbReference type="EMBL" id="LT629734">
    <property type="protein sequence ID" value="SDR72873.1"/>
    <property type="molecule type" value="Genomic_DNA"/>
</dbReference>
<proteinExistence type="predicted"/>
<accession>A0A1H1LEF3</accession>
<dbReference type="InterPro" id="IPR028087">
    <property type="entry name" value="Tad_N"/>
</dbReference>
<protein>
    <submittedName>
        <fullName evidence="3">Putative Flp pilus-assembly TadE/G-like</fullName>
    </submittedName>
</protein>
<organism evidence="3 4">
    <name type="scientific">Agrococcus carbonis</name>
    <dbReference type="NCBI Taxonomy" id="684552"/>
    <lineage>
        <taxon>Bacteria</taxon>
        <taxon>Bacillati</taxon>
        <taxon>Actinomycetota</taxon>
        <taxon>Actinomycetes</taxon>
        <taxon>Micrococcales</taxon>
        <taxon>Microbacteriaceae</taxon>
        <taxon>Agrococcus</taxon>
    </lineage>
</organism>
<sequence>MTPRLEHRVRQVLRRLAREEDGSTLLLALGFAVLALTLIIAVTAATSLLIERRRLFTVADGAALAAAEAFALEQVRFDGEAASPELADAAVDRAAGDWAARAAQDLAAVRVEGAAADARSATVTVSSAWRPPVVSLLLPEGIRLDVTSTARAVFVD</sequence>
<gene>
    <name evidence="3" type="ORF">SAMN04489719_0560</name>
</gene>
<dbReference type="OrthoDB" id="4808490at2"/>
<dbReference type="AlphaFoldDB" id="A0A1H1LEF3"/>
<keyword evidence="4" id="KW-1185">Reference proteome</keyword>
<dbReference type="RefSeq" id="WP_092665630.1">
    <property type="nucleotide sequence ID" value="NZ_LT629734.1"/>
</dbReference>
<name>A0A1H1LEF3_9MICO</name>
<dbReference type="STRING" id="684552.SAMN04489719_0560"/>
<evidence type="ECO:0000313" key="4">
    <source>
        <dbReference type="Proteomes" id="UP000199649"/>
    </source>
</evidence>
<keyword evidence="1" id="KW-1133">Transmembrane helix</keyword>
<dbReference type="Proteomes" id="UP000199649">
    <property type="component" value="Chromosome I"/>
</dbReference>
<evidence type="ECO:0000313" key="3">
    <source>
        <dbReference type="EMBL" id="SDR72873.1"/>
    </source>
</evidence>
<reference evidence="4" key="1">
    <citation type="submission" date="2016-10" db="EMBL/GenBank/DDBJ databases">
        <authorList>
            <person name="Varghese N."/>
            <person name="Submissions S."/>
        </authorList>
    </citation>
    <scope>NUCLEOTIDE SEQUENCE [LARGE SCALE GENOMIC DNA]</scope>
    <source>
        <strain evidence="4">DSM 22965</strain>
    </source>
</reference>
<dbReference type="Pfam" id="PF13400">
    <property type="entry name" value="Tad"/>
    <property type="match status" value="1"/>
</dbReference>
<feature type="transmembrane region" description="Helical" evidence="1">
    <location>
        <begin position="25"/>
        <end position="50"/>
    </location>
</feature>
<feature type="domain" description="Putative Flp pilus-assembly TadG-like N-terminal" evidence="2">
    <location>
        <begin position="22"/>
        <end position="67"/>
    </location>
</feature>
<evidence type="ECO:0000259" key="2">
    <source>
        <dbReference type="Pfam" id="PF13400"/>
    </source>
</evidence>
<keyword evidence="1" id="KW-0472">Membrane</keyword>
<keyword evidence="1" id="KW-0812">Transmembrane</keyword>